<evidence type="ECO:0000256" key="9">
    <source>
        <dbReference type="ARBA" id="ARBA00023033"/>
    </source>
</evidence>
<keyword evidence="6" id="KW-0256">Endoplasmic reticulum</keyword>
<dbReference type="PROSITE" id="PS00086">
    <property type="entry name" value="CYTOCHROME_P450"/>
    <property type="match status" value="1"/>
</dbReference>
<feature type="binding site" description="axial binding residue" evidence="12">
    <location>
        <position position="452"/>
    </location>
    <ligand>
        <name>heme</name>
        <dbReference type="ChEBI" id="CHEBI:30413"/>
    </ligand>
    <ligandPart>
        <name>Fe</name>
        <dbReference type="ChEBI" id="CHEBI:18248"/>
    </ligandPart>
</feature>
<dbReference type="Pfam" id="PF00067">
    <property type="entry name" value="p450"/>
    <property type="match status" value="1"/>
</dbReference>
<dbReference type="AlphaFoldDB" id="A0A2U9GJF6"/>
<name>A0A2U9GJF6_COLTU</name>
<keyword evidence="14" id="KW-0812">Transmembrane</keyword>
<dbReference type="InterPro" id="IPR001128">
    <property type="entry name" value="Cyt_P450"/>
</dbReference>
<dbReference type="InterPro" id="IPR002403">
    <property type="entry name" value="Cyt_P450_E_grp-IV"/>
</dbReference>
<comment type="pathway">
    <text evidence="11">Steroid metabolism; ergosterol biosynthesis.</text>
</comment>
<comment type="cofactor">
    <cofactor evidence="1 12">
        <name>heme</name>
        <dbReference type="ChEBI" id="CHEBI:30413"/>
    </cofactor>
</comment>
<organism evidence="15">
    <name type="scientific">Colletotrichum truncatum</name>
    <name type="common">Anthracnose fungus</name>
    <name type="synonym">Colletotrichum capsici</name>
    <dbReference type="NCBI Taxonomy" id="5467"/>
    <lineage>
        <taxon>Eukaryota</taxon>
        <taxon>Fungi</taxon>
        <taxon>Dikarya</taxon>
        <taxon>Ascomycota</taxon>
        <taxon>Pezizomycotina</taxon>
        <taxon>Sordariomycetes</taxon>
        <taxon>Hypocreomycetidae</taxon>
        <taxon>Glomerellales</taxon>
        <taxon>Glomerellaceae</taxon>
        <taxon>Colletotrichum</taxon>
        <taxon>Colletotrichum truncatum species complex</taxon>
    </lineage>
</organism>
<evidence type="ECO:0000256" key="5">
    <source>
        <dbReference type="ARBA" id="ARBA00022723"/>
    </source>
</evidence>
<dbReference type="SUPFAM" id="SSF48264">
    <property type="entry name" value="Cytochrome P450"/>
    <property type="match status" value="1"/>
</dbReference>
<dbReference type="CDD" id="cd11042">
    <property type="entry name" value="CYP51-like"/>
    <property type="match status" value="1"/>
</dbReference>
<evidence type="ECO:0000256" key="2">
    <source>
        <dbReference type="ARBA" id="ARBA00004389"/>
    </source>
</evidence>
<dbReference type="FunFam" id="1.10.630.10:FF:000033">
    <property type="entry name" value="14-alpha sterol demethylase"/>
    <property type="match status" value="1"/>
</dbReference>
<dbReference type="GO" id="GO:0005789">
    <property type="term" value="C:endoplasmic reticulum membrane"/>
    <property type="evidence" value="ECO:0007669"/>
    <property type="project" value="UniProtKB-SubCell"/>
</dbReference>
<dbReference type="GO" id="GO:0005506">
    <property type="term" value="F:iron ion binding"/>
    <property type="evidence" value="ECO:0007669"/>
    <property type="project" value="InterPro"/>
</dbReference>
<keyword evidence="4 12" id="KW-0349">Heme</keyword>
<evidence type="ECO:0000256" key="1">
    <source>
        <dbReference type="ARBA" id="ARBA00001971"/>
    </source>
</evidence>
<evidence type="ECO:0000313" key="15">
    <source>
        <dbReference type="EMBL" id="AWQ64421.1"/>
    </source>
</evidence>
<dbReference type="PRINTS" id="PR00465">
    <property type="entry name" value="EP450IV"/>
</dbReference>
<dbReference type="InterPro" id="IPR017972">
    <property type="entry name" value="Cyt_P450_CS"/>
</dbReference>
<dbReference type="InterPro" id="IPR036396">
    <property type="entry name" value="Cyt_P450_sf"/>
</dbReference>
<gene>
    <name evidence="15" type="primary">CYP51A</name>
</gene>
<dbReference type="GO" id="GO:0008398">
    <property type="term" value="F:sterol 14-demethylase activity"/>
    <property type="evidence" value="ECO:0007669"/>
    <property type="project" value="UniProtKB-ARBA"/>
</dbReference>
<keyword evidence="8 12" id="KW-0408">Iron</keyword>
<protein>
    <submittedName>
        <fullName evidence="15">Cytochrome P450 51a</fullName>
    </submittedName>
</protein>
<evidence type="ECO:0000256" key="11">
    <source>
        <dbReference type="ARBA" id="ARBA00029435"/>
    </source>
</evidence>
<dbReference type="EMBL" id="MG799553">
    <property type="protein sequence ID" value="AWQ64421.1"/>
    <property type="molecule type" value="Genomic_DNA"/>
</dbReference>
<keyword evidence="7 13" id="KW-0560">Oxidoreductase</keyword>
<keyword evidence="5 12" id="KW-0479">Metal-binding</keyword>
<evidence type="ECO:0000256" key="6">
    <source>
        <dbReference type="ARBA" id="ARBA00022824"/>
    </source>
</evidence>
<feature type="transmembrane region" description="Helical" evidence="14">
    <location>
        <begin position="6"/>
        <end position="29"/>
    </location>
</feature>
<evidence type="ECO:0000256" key="14">
    <source>
        <dbReference type="SAM" id="Phobius"/>
    </source>
</evidence>
<dbReference type="Gene3D" id="1.10.630.10">
    <property type="entry name" value="Cytochrome P450"/>
    <property type="match status" value="1"/>
</dbReference>
<evidence type="ECO:0000256" key="4">
    <source>
        <dbReference type="ARBA" id="ARBA00022617"/>
    </source>
</evidence>
<accession>A0A2U9GJF6</accession>
<proteinExistence type="inferred from homology"/>
<keyword evidence="14" id="KW-1133">Transmembrane helix</keyword>
<keyword evidence="9 13" id="KW-0503">Monooxygenase</keyword>
<evidence type="ECO:0000256" key="8">
    <source>
        <dbReference type="ARBA" id="ARBA00023004"/>
    </source>
</evidence>
<dbReference type="PANTHER" id="PTHR24304:SF2">
    <property type="entry name" value="24-HYDROXYCHOLESTEROL 7-ALPHA-HYDROXYLASE"/>
    <property type="match status" value="1"/>
</dbReference>
<dbReference type="GO" id="GO:0020037">
    <property type="term" value="F:heme binding"/>
    <property type="evidence" value="ECO:0007669"/>
    <property type="project" value="InterPro"/>
</dbReference>
<reference evidence="15" key="1">
    <citation type="journal article" date="2018" name="Phytopathology">
        <title>Inherent Resistance to 14alpha-demethylation Inhibitor Fungicides in Colletotrichum truncatum is likely linked to CYP51A and/or CYP51B Gene Variants.</title>
        <authorList>
            <person name="Chen S."/>
            <person name="Wang Y."/>
            <person name="Schnabel G."/>
            <person name="Peng C.A."/>
            <person name="Lagishetty S."/>
            <person name="Smith K."/>
            <person name="Luo C.X."/>
            <person name="Yuan H."/>
        </authorList>
    </citation>
    <scope>NUCLEOTIDE SEQUENCE</scope>
    <source>
        <strain evidence="15">Ct_RR13_1</strain>
    </source>
</reference>
<evidence type="ECO:0000256" key="13">
    <source>
        <dbReference type="RuleBase" id="RU000461"/>
    </source>
</evidence>
<dbReference type="InterPro" id="IPR050529">
    <property type="entry name" value="CYP450_sterol_14alpha_dmase"/>
</dbReference>
<keyword evidence="10 14" id="KW-0472">Membrane</keyword>
<dbReference type="PRINTS" id="PR00385">
    <property type="entry name" value="P450"/>
</dbReference>
<sequence>MDSSILAFVAHAATYAVALSALAIIVNVLRQLLLPRKKSEPPLIFHWIPFIGNAVSYGTNPFEFYRECRRKHGDIFTFILFGRKMTVYLGTQGNEFILNGRLQDVNAEEIYSPLTTPVFGSDIIYDCPNSKLMEQKKFVKFGLTQAALESYVPLIEKEVLDYLKSEFKGPRGKVNISAAMSEITVFTAGRTLQGAEVRKKLTAEFADYYHDLDMGFRPINFLMPWAPLPQNRRRDAAREKMRSVYTELIDARRNGQGQGGDQEPDMISHLMSCVYKNGTPLPDKEIAHMMITLLMGGQHSSASSSAWIMLRLASRPDLVEELYREQLQNLGPDTTRPLQYADLDRLPLLQNVVKETLRVHSSIHSLMRKVMNPMEVPNSDYVITPDKVLVASPISSHLDEKYFPNAQVWDPHRWDSRVEVELEEDMVDYGYGAVNKGTRSPYLPFGAGRHRCIGEKFAYVNLVTIILTMVRNLKLNTVDGKSWVPPTDYASLFSRPPLTAEILWERRLQGSA</sequence>
<evidence type="ECO:0000256" key="10">
    <source>
        <dbReference type="ARBA" id="ARBA00023136"/>
    </source>
</evidence>
<evidence type="ECO:0000256" key="7">
    <source>
        <dbReference type="ARBA" id="ARBA00023002"/>
    </source>
</evidence>
<comment type="subcellular location">
    <subcellularLocation>
        <location evidence="2">Endoplasmic reticulum membrane</location>
        <topology evidence="2">Single-pass membrane protein</topology>
    </subcellularLocation>
</comment>
<comment type="similarity">
    <text evidence="3 13">Belongs to the cytochrome P450 family.</text>
</comment>
<evidence type="ECO:0000256" key="12">
    <source>
        <dbReference type="PIRSR" id="PIRSR602403-1"/>
    </source>
</evidence>
<dbReference type="PANTHER" id="PTHR24304">
    <property type="entry name" value="CYTOCHROME P450 FAMILY 7"/>
    <property type="match status" value="1"/>
</dbReference>
<evidence type="ECO:0000256" key="3">
    <source>
        <dbReference type="ARBA" id="ARBA00010617"/>
    </source>
</evidence>